<dbReference type="KEGG" id="haz:A9404_06210"/>
<dbReference type="Proteomes" id="UP000078596">
    <property type="component" value="Chromosome"/>
</dbReference>
<dbReference type="PROSITE" id="PS51257">
    <property type="entry name" value="PROKAR_LIPOPROTEIN"/>
    <property type="match status" value="1"/>
</dbReference>
<dbReference type="RefSeq" id="WP_066099390.1">
    <property type="nucleotide sequence ID" value="NZ_CP016027.1"/>
</dbReference>
<dbReference type="STRING" id="1860122.A9404_06210"/>
<evidence type="ECO:0000313" key="2">
    <source>
        <dbReference type="Proteomes" id="UP000078596"/>
    </source>
</evidence>
<dbReference type="SUPFAM" id="SSF52833">
    <property type="entry name" value="Thioredoxin-like"/>
    <property type="match status" value="1"/>
</dbReference>
<evidence type="ECO:0000313" key="1">
    <source>
        <dbReference type="EMBL" id="ANJ67028.1"/>
    </source>
</evidence>
<evidence type="ECO:0008006" key="3">
    <source>
        <dbReference type="Google" id="ProtNLM"/>
    </source>
</evidence>
<dbReference type="InterPro" id="IPR036249">
    <property type="entry name" value="Thioredoxin-like_sf"/>
</dbReference>
<keyword evidence="2" id="KW-1185">Reference proteome</keyword>
<name>A0A191ZGP4_9GAMM</name>
<protein>
    <recommendedName>
        <fullName evidence="3">Thioredoxin-like fold domain-containing protein</fullName>
    </recommendedName>
</protein>
<dbReference type="EMBL" id="CP016027">
    <property type="protein sequence ID" value="ANJ67028.1"/>
    <property type="molecule type" value="Genomic_DNA"/>
</dbReference>
<dbReference type="OrthoDB" id="5298214at2"/>
<sequence>MVQRTLFEMEFTMQFFSAIPPLLSILLVVVSLQGCAQFLDQPGSAGGPHPVDWAVQKDFYTRLMALPGIDTGSVYCDRHMVILFDPDCPACTEQWRILQPYFTRARIHWVPIGMTETSIQRGAALLAAINPSAALFANFDQFDTSGQAGGYPIGDPPQWAVENVRANTQSAVVREYIWGTPTLGIELAPDRYFGFTGVMPADEIGPILNSVRFIRAAPNHGFMAIKHRHN</sequence>
<organism evidence="1 2">
    <name type="scientific">Halothiobacillus diazotrophicus</name>
    <dbReference type="NCBI Taxonomy" id="1860122"/>
    <lineage>
        <taxon>Bacteria</taxon>
        <taxon>Pseudomonadati</taxon>
        <taxon>Pseudomonadota</taxon>
        <taxon>Gammaproteobacteria</taxon>
        <taxon>Chromatiales</taxon>
        <taxon>Halothiobacillaceae</taxon>
        <taxon>Halothiobacillus</taxon>
    </lineage>
</organism>
<reference evidence="1 2" key="1">
    <citation type="submission" date="2016-06" db="EMBL/GenBank/DDBJ databases">
        <title>Insight into the functional genes involving in sulfur oxidation in Pearl River water.</title>
        <authorList>
            <person name="Luo J."/>
            <person name="Tan X."/>
            <person name="Lin W."/>
        </authorList>
    </citation>
    <scope>NUCLEOTIDE SEQUENCE [LARGE SCALE GENOMIC DNA]</scope>
    <source>
        <strain evidence="1 2">LS2</strain>
    </source>
</reference>
<dbReference type="Gene3D" id="3.40.30.10">
    <property type="entry name" value="Glutaredoxin"/>
    <property type="match status" value="1"/>
</dbReference>
<proteinExistence type="predicted"/>
<gene>
    <name evidence="1" type="ORF">A9404_06210</name>
</gene>
<accession>A0A191ZGP4</accession>
<dbReference type="AlphaFoldDB" id="A0A191ZGP4"/>